<name>A0ABU5UXI9_NODSP</name>
<dbReference type="RefSeq" id="WP_267897139.1">
    <property type="nucleotide sequence ID" value="NZ_JAYGHK010000162.1"/>
</dbReference>
<reference evidence="1 2" key="1">
    <citation type="submission" date="2023-12" db="EMBL/GenBank/DDBJ databases">
        <title>Baltic Sea Cyanobacteria.</title>
        <authorList>
            <person name="Delbaje E."/>
            <person name="Fewer D.P."/>
            <person name="Shishido T.K."/>
        </authorList>
    </citation>
    <scope>NUCLEOTIDE SEQUENCE [LARGE SCALE GENOMIC DNA]</scope>
    <source>
        <strain evidence="1 2">UHCC 0060</strain>
    </source>
</reference>
<gene>
    <name evidence="1" type="ORF">VB695_23715</name>
</gene>
<accession>A0ABU5UXI9</accession>
<evidence type="ECO:0000313" key="1">
    <source>
        <dbReference type="EMBL" id="MEA5611030.1"/>
    </source>
</evidence>
<organism evidence="1 2">
    <name type="scientific">Nodularia spumigena UHCC 0060</name>
    <dbReference type="NCBI Taxonomy" id="3110300"/>
    <lineage>
        <taxon>Bacteria</taxon>
        <taxon>Bacillati</taxon>
        <taxon>Cyanobacteriota</taxon>
        <taxon>Cyanophyceae</taxon>
        <taxon>Nostocales</taxon>
        <taxon>Nodulariaceae</taxon>
        <taxon>Nodularia</taxon>
    </lineage>
</organism>
<dbReference type="Proteomes" id="UP001303285">
    <property type="component" value="Unassembled WGS sequence"/>
</dbReference>
<keyword evidence="2" id="KW-1185">Reference proteome</keyword>
<protein>
    <submittedName>
        <fullName evidence="1">Uncharacterized protein</fullName>
    </submittedName>
</protein>
<comment type="caution">
    <text evidence="1">The sequence shown here is derived from an EMBL/GenBank/DDBJ whole genome shotgun (WGS) entry which is preliminary data.</text>
</comment>
<sequence length="41" mass="4395">MRSNRGTGATREGEGYTAGKWIGINKELPAGRRTFQAVSVA</sequence>
<dbReference type="GeneID" id="78020128"/>
<proteinExistence type="predicted"/>
<evidence type="ECO:0000313" key="2">
    <source>
        <dbReference type="Proteomes" id="UP001303285"/>
    </source>
</evidence>
<dbReference type="EMBL" id="JAYGHK010000162">
    <property type="protein sequence ID" value="MEA5611030.1"/>
    <property type="molecule type" value="Genomic_DNA"/>
</dbReference>